<dbReference type="OrthoDB" id="8959386at2759"/>
<evidence type="ECO:0000313" key="8">
    <source>
        <dbReference type="Proteomes" id="UP001148018"/>
    </source>
</evidence>
<feature type="compositionally biased region" description="Polar residues" evidence="4">
    <location>
        <begin position="103"/>
        <end position="112"/>
    </location>
</feature>
<evidence type="ECO:0000256" key="4">
    <source>
        <dbReference type="SAM" id="MobiDB-lite"/>
    </source>
</evidence>
<reference evidence="7" key="1">
    <citation type="submission" date="2022-07" db="EMBL/GenBank/DDBJ databases">
        <title>Chromosome-level genome of Muraenolepis orangiensis.</title>
        <authorList>
            <person name="Kim J."/>
        </authorList>
    </citation>
    <scope>NUCLEOTIDE SEQUENCE</scope>
    <source>
        <strain evidence="7">KU_S4_2022</strain>
        <tissue evidence="7">Muscle</tissue>
    </source>
</reference>
<dbReference type="GO" id="GO:0048812">
    <property type="term" value="P:neuron projection morphogenesis"/>
    <property type="evidence" value="ECO:0007669"/>
    <property type="project" value="TreeGrafter"/>
</dbReference>
<feature type="region of interest" description="Disordered" evidence="4">
    <location>
        <begin position="481"/>
        <end position="506"/>
    </location>
</feature>
<evidence type="ECO:0000256" key="1">
    <source>
        <dbReference type="ARBA" id="ARBA00010783"/>
    </source>
</evidence>
<evidence type="ECO:0000259" key="6">
    <source>
        <dbReference type="SMART" id="SM00140"/>
    </source>
</evidence>
<feature type="compositionally biased region" description="Basic and acidic residues" evidence="4">
    <location>
        <begin position="156"/>
        <end position="179"/>
    </location>
</feature>
<dbReference type="AlphaFoldDB" id="A0A9Q0IJD7"/>
<feature type="compositionally biased region" description="Low complexity" evidence="4">
    <location>
        <begin position="198"/>
        <end position="207"/>
    </location>
</feature>
<feature type="region of interest" description="Disordered" evidence="4">
    <location>
        <begin position="32"/>
        <end position="326"/>
    </location>
</feature>
<feature type="signal peptide" evidence="5">
    <location>
        <begin position="1"/>
        <end position="16"/>
    </location>
</feature>
<feature type="compositionally biased region" description="Basic and acidic residues" evidence="4">
    <location>
        <begin position="78"/>
        <end position="102"/>
    </location>
</feature>
<feature type="compositionally biased region" description="Pro residues" evidence="4">
    <location>
        <begin position="43"/>
        <end position="55"/>
    </location>
</feature>
<dbReference type="SMART" id="SM00140">
    <property type="entry name" value="NGF"/>
    <property type="match status" value="1"/>
</dbReference>
<dbReference type="GO" id="GO:0030425">
    <property type="term" value="C:dendrite"/>
    <property type="evidence" value="ECO:0007669"/>
    <property type="project" value="TreeGrafter"/>
</dbReference>
<dbReference type="PANTHER" id="PTHR11589">
    <property type="entry name" value="NERVE GROWTH FACTOR NGF -RELATED"/>
    <property type="match status" value="1"/>
</dbReference>
<dbReference type="PRINTS" id="PR00268">
    <property type="entry name" value="NGF"/>
</dbReference>
<protein>
    <recommendedName>
        <fullName evidence="2">Neurotrophin-4</fullName>
    </recommendedName>
</protein>
<dbReference type="GO" id="GO:0005615">
    <property type="term" value="C:extracellular space"/>
    <property type="evidence" value="ECO:0007669"/>
    <property type="project" value="TreeGrafter"/>
</dbReference>
<gene>
    <name evidence="7" type="ORF">NHX12_031897</name>
</gene>
<dbReference type="EMBL" id="JANIIK010000047">
    <property type="protein sequence ID" value="KAJ3600924.1"/>
    <property type="molecule type" value="Genomic_DNA"/>
</dbReference>
<dbReference type="GO" id="GO:0030424">
    <property type="term" value="C:axon"/>
    <property type="evidence" value="ECO:0007669"/>
    <property type="project" value="TreeGrafter"/>
</dbReference>
<dbReference type="InterPro" id="IPR020408">
    <property type="entry name" value="Nerve_growth_factor-like"/>
</dbReference>
<comment type="similarity">
    <text evidence="1">Belongs to the NGF-beta family.</text>
</comment>
<dbReference type="GO" id="GO:0043524">
    <property type="term" value="P:negative regulation of neuron apoptotic process"/>
    <property type="evidence" value="ECO:0007669"/>
    <property type="project" value="TreeGrafter"/>
</dbReference>
<dbReference type="PANTHER" id="PTHR11589:SF8">
    <property type="entry name" value="NEUROTROPHIN-4"/>
    <property type="match status" value="1"/>
</dbReference>
<keyword evidence="3" id="KW-0339">Growth factor</keyword>
<dbReference type="GO" id="GO:0008083">
    <property type="term" value="F:growth factor activity"/>
    <property type="evidence" value="ECO:0007669"/>
    <property type="project" value="UniProtKB-KW"/>
</dbReference>
<dbReference type="InterPro" id="IPR002072">
    <property type="entry name" value="Nerve_growth_factor-rel"/>
</dbReference>
<dbReference type="Gene3D" id="2.10.90.10">
    <property type="entry name" value="Cystine-knot cytokines"/>
    <property type="match status" value="1"/>
</dbReference>
<keyword evidence="5" id="KW-0732">Signal</keyword>
<dbReference type="SUPFAM" id="SSF57501">
    <property type="entry name" value="Cystine-knot cytokines"/>
    <property type="match status" value="1"/>
</dbReference>
<dbReference type="GO" id="GO:0008021">
    <property type="term" value="C:synaptic vesicle"/>
    <property type="evidence" value="ECO:0007669"/>
    <property type="project" value="TreeGrafter"/>
</dbReference>
<dbReference type="GO" id="GO:0005163">
    <property type="term" value="F:nerve growth factor receptor binding"/>
    <property type="evidence" value="ECO:0007669"/>
    <property type="project" value="TreeGrafter"/>
</dbReference>
<dbReference type="PROSITE" id="PS50270">
    <property type="entry name" value="NGF_2"/>
    <property type="match status" value="1"/>
</dbReference>
<dbReference type="GO" id="GO:0021675">
    <property type="term" value="P:nerve development"/>
    <property type="evidence" value="ECO:0007669"/>
    <property type="project" value="TreeGrafter"/>
</dbReference>
<dbReference type="InterPro" id="IPR019846">
    <property type="entry name" value="Nerve_growth_factor_CS"/>
</dbReference>
<feature type="chain" id="PRO_5040109697" description="Neurotrophin-4" evidence="5">
    <location>
        <begin position="17"/>
        <end position="506"/>
    </location>
</feature>
<dbReference type="GO" id="GO:0050804">
    <property type="term" value="P:modulation of chemical synaptic transmission"/>
    <property type="evidence" value="ECO:0007669"/>
    <property type="project" value="TreeGrafter"/>
</dbReference>
<evidence type="ECO:0000256" key="3">
    <source>
        <dbReference type="ARBA" id="ARBA00023030"/>
    </source>
</evidence>
<keyword evidence="8" id="KW-1185">Reference proteome</keyword>
<organism evidence="7 8">
    <name type="scientific">Muraenolepis orangiensis</name>
    <name type="common">Patagonian moray cod</name>
    <dbReference type="NCBI Taxonomy" id="630683"/>
    <lineage>
        <taxon>Eukaryota</taxon>
        <taxon>Metazoa</taxon>
        <taxon>Chordata</taxon>
        <taxon>Craniata</taxon>
        <taxon>Vertebrata</taxon>
        <taxon>Euteleostomi</taxon>
        <taxon>Actinopterygii</taxon>
        <taxon>Neopterygii</taxon>
        <taxon>Teleostei</taxon>
        <taxon>Neoteleostei</taxon>
        <taxon>Acanthomorphata</taxon>
        <taxon>Zeiogadaria</taxon>
        <taxon>Gadariae</taxon>
        <taxon>Gadiformes</taxon>
        <taxon>Muraenolepidoidei</taxon>
        <taxon>Muraenolepididae</taxon>
        <taxon>Muraenolepis</taxon>
    </lineage>
</organism>
<dbReference type="GO" id="GO:0038180">
    <property type="term" value="P:nerve growth factor signaling pathway"/>
    <property type="evidence" value="ECO:0007669"/>
    <property type="project" value="TreeGrafter"/>
</dbReference>
<sequence>MHWLPLVAMVIASALPFPYSPVTRIVAATTADTAGSHEDAGQPSPPPPPPSPLPAPAHNCSDGEASRDPCGGPDPDPPGDRHDAREPRRELPEELGTRRESEWSTVASGSDGDTSDIPPTLGGDAGGTPGSSCAEGDSAGSAVTRDCGRGDAGAEDSPRKENLHDSPDGGAVGDDRESPAADAQSGTLSRREETRVTAEAGAGSPAGEGEEGRSPGGPEWVGSAAGLKGRPGAGTAEDDPETGMTGGADGMQEVDDLFLDAHPRVLFSASGSPPRHPPLLLMLESGALPEGEGHAASGEGGEHETDEPPDGEGAAERGPGWAAAAGANRRIKRSDLSDVRRGERSVCESESVWVTDKKTAVDNHGRTVTILPVIQTPTGPLKQYFYETRCRRGDQPVPRGGSAAGARAPAQGPGLGVAGSGCLGVDKKQWKSECKPKHSFVRALAKDANNRMGWRWIRIDSSCVCSELALVSDAMGNGTFHRGADENPRGTTVEQTPGPGLTGVMH</sequence>
<evidence type="ECO:0000313" key="7">
    <source>
        <dbReference type="EMBL" id="KAJ3600924.1"/>
    </source>
</evidence>
<dbReference type="Pfam" id="PF00243">
    <property type="entry name" value="NGF"/>
    <property type="match status" value="1"/>
</dbReference>
<name>A0A9Q0IJD7_9TELE</name>
<dbReference type="Proteomes" id="UP001148018">
    <property type="component" value="Unassembled WGS sequence"/>
</dbReference>
<dbReference type="InterPro" id="IPR029034">
    <property type="entry name" value="Cystine-knot_cytokine"/>
</dbReference>
<evidence type="ECO:0000256" key="5">
    <source>
        <dbReference type="SAM" id="SignalP"/>
    </source>
</evidence>
<dbReference type="GO" id="GO:0007169">
    <property type="term" value="P:cell surface receptor protein tyrosine kinase signaling pathway"/>
    <property type="evidence" value="ECO:0007669"/>
    <property type="project" value="TreeGrafter"/>
</dbReference>
<proteinExistence type="inferred from homology"/>
<accession>A0A9Q0IJD7</accession>
<evidence type="ECO:0000256" key="2">
    <source>
        <dbReference type="ARBA" id="ARBA00018008"/>
    </source>
</evidence>
<dbReference type="PROSITE" id="PS00248">
    <property type="entry name" value="NGF_1"/>
    <property type="match status" value="1"/>
</dbReference>
<feature type="compositionally biased region" description="Low complexity" evidence="4">
    <location>
        <begin position="316"/>
        <end position="326"/>
    </location>
</feature>
<feature type="domain" description="Nerve growth factor-related" evidence="6">
    <location>
        <begin position="339"/>
        <end position="466"/>
    </location>
</feature>
<comment type="caution">
    <text evidence="7">The sequence shown here is derived from an EMBL/GenBank/DDBJ whole genome shotgun (WGS) entry which is preliminary data.</text>
</comment>